<dbReference type="CDD" id="cd00609">
    <property type="entry name" value="AAT_like"/>
    <property type="match status" value="1"/>
</dbReference>
<keyword evidence="2" id="KW-0032">Aminotransferase</keyword>
<dbReference type="Gene3D" id="3.90.1150.10">
    <property type="entry name" value="Aspartate Aminotransferase, domain 1"/>
    <property type="match status" value="1"/>
</dbReference>
<evidence type="ECO:0000256" key="5">
    <source>
        <dbReference type="ARBA" id="ARBA00022898"/>
    </source>
</evidence>
<evidence type="ECO:0000256" key="2">
    <source>
        <dbReference type="ARBA" id="ARBA00022576"/>
    </source>
</evidence>
<dbReference type="Gene3D" id="3.40.640.10">
    <property type="entry name" value="Type I PLP-dependent aspartate aminotransferase-like (Major domain)"/>
    <property type="match status" value="1"/>
</dbReference>
<dbReference type="GO" id="GO:0030170">
    <property type="term" value="F:pyridoxal phosphate binding"/>
    <property type="evidence" value="ECO:0007669"/>
    <property type="project" value="InterPro"/>
</dbReference>
<accession>A0A6J6G4E1</accession>
<keyword evidence="6" id="KW-0368">Histidine biosynthesis</keyword>
<dbReference type="PANTHER" id="PTHR42885">
    <property type="entry name" value="HISTIDINOL-PHOSPHATE AMINOTRANSFERASE-RELATED"/>
    <property type="match status" value="1"/>
</dbReference>
<proteinExistence type="inferred from homology"/>
<dbReference type="NCBIfam" id="NF002877">
    <property type="entry name" value="PRK03317.1"/>
    <property type="match status" value="1"/>
</dbReference>
<keyword evidence="5" id="KW-0663">Pyridoxal phosphate</keyword>
<dbReference type="InterPro" id="IPR004839">
    <property type="entry name" value="Aminotransferase_I/II_large"/>
</dbReference>
<evidence type="ECO:0000256" key="6">
    <source>
        <dbReference type="ARBA" id="ARBA00023102"/>
    </source>
</evidence>
<name>A0A6J6G4E1_9ZZZZ</name>
<dbReference type="GO" id="GO:0004400">
    <property type="term" value="F:histidinol-phosphate transaminase activity"/>
    <property type="evidence" value="ECO:0007669"/>
    <property type="project" value="InterPro"/>
</dbReference>
<evidence type="ECO:0000313" key="9">
    <source>
        <dbReference type="EMBL" id="CAB4591738.1"/>
    </source>
</evidence>
<keyword evidence="3" id="KW-0028">Amino-acid biosynthesis</keyword>
<comment type="cofactor">
    <cofactor evidence="1">
        <name>pyridoxal 5'-phosphate</name>
        <dbReference type="ChEBI" id="CHEBI:597326"/>
    </cofactor>
</comment>
<dbReference type="GO" id="GO:0000105">
    <property type="term" value="P:L-histidine biosynthetic process"/>
    <property type="evidence" value="ECO:0007669"/>
    <property type="project" value="UniProtKB-KW"/>
</dbReference>
<gene>
    <name evidence="9" type="ORF">UFOPK1798_00479</name>
</gene>
<dbReference type="EMBL" id="CAEZUH010000031">
    <property type="protein sequence ID" value="CAB4591738.1"/>
    <property type="molecule type" value="Genomic_DNA"/>
</dbReference>
<dbReference type="AlphaFoldDB" id="A0A6J6G4E1"/>
<dbReference type="PROSITE" id="PS00599">
    <property type="entry name" value="AA_TRANSFER_CLASS_2"/>
    <property type="match status" value="1"/>
</dbReference>
<evidence type="ECO:0000256" key="1">
    <source>
        <dbReference type="ARBA" id="ARBA00001933"/>
    </source>
</evidence>
<dbReference type="PANTHER" id="PTHR42885:SF2">
    <property type="entry name" value="HISTIDINOL-PHOSPHATE AMINOTRANSFERASE"/>
    <property type="match status" value="1"/>
</dbReference>
<dbReference type="Pfam" id="PF00155">
    <property type="entry name" value="Aminotran_1_2"/>
    <property type="match status" value="1"/>
</dbReference>
<keyword evidence="4" id="KW-0808">Transferase</keyword>
<sequence>MSNSSWPDWLPIRSNLTGMSAYGAPQLPVAVKLNTNENPYGLEKELVDKILTGIKEKSAALNRYPDRDANQLRALLATFINKLSNTKFNEHNIWAANGSNEIIQSIFLAFGGNGALGFEPSYSVHKIIAQVTNTPWYVVARNADFSLNIPEILAAITKSKPSITFVTTPNNPTGTTSSIEELKQIAVQMKKVGGLLVVDEAYAEFSSHLSAATLINEFENVLVIRTMSKAFAFAGVRLGYLVANAQVINAMMIVRLPYHLSSLTQAAAQVALENTDLLLGKVAQLRDARDKLITKLEQLGLTVAPTQANFILFTGFKNTSSQLWQGLVDKGVLIRDVGLPSYLRVSVGTEAENDKFISELTTLIK</sequence>
<dbReference type="InterPro" id="IPR005861">
    <property type="entry name" value="HisP_aminotrans"/>
</dbReference>
<organism evidence="9">
    <name type="scientific">freshwater metagenome</name>
    <dbReference type="NCBI Taxonomy" id="449393"/>
    <lineage>
        <taxon>unclassified sequences</taxon>
        <taxon>metagenomes</taxon>
        <taxon>ecological metagenomes</taxon>
    </lineage>
</organism>
<dbReference type="InterPro" id="IPR015422">
    <property type="entry name" value="PyrdxlP-dep_Trfase_small"/>
</dbReference>
<evidence type="ECO:0000256" key="4">
    <source>
        <dbReference type="ARBA" id="ARBA00022679"/>
    </source>
</evidence>
<evidence type="ECO:0000259" key="8">
    <source>
        <dbReference type="Pfam" id="PF00155"/>
    </source>
</evidence>
<dbReference type="InterPro" id="IPR015421">
    <property type="entry name" value="PyrdxlP-dep_Trfase_major"/>
</dbReference>
<dbReference type="SUPFAM" id="SSF53383">
    <property type="entry name" value="PLP-dependent transferases"/>
    <property type="match status" value="1"/>
</dbReference>
<evidence type="ECO:0000256" key="3">
    <source>
        <dbReference type="ARBA" id="ARBA00022605"/>
    </source>
</evidence>
<dbReference type="InterPro" id="IPR001917">
    <property type="entry name" value="Aminotrans_II_pyridoxalP_BS"/>
</dbReference>
<dbReference type="HAMAP" id="MF_01023">
    <property type="entry name" value="HisC_aminotrans_2"/>
    <property type="match status" value="1"/>
</dbReference>
<evidence type="ECO:0000256" key="7">
    <source>
        <dbReference type="ARBA" id="ARBA00029440"/>
    </source>
</evidence>
<protein>
    <submittedName>
        <fullName evidence="9">Unannotated protein</fullName>
    </submittedName>
</protein>
<dbReference type="InterPro" id="IPR015424">
    <property type="entry name" value="PyrdxlP-dep_Trfase"/>
</dbReference>
<dbReference type="NCBIfam" id="TIGR01141">
    <property type="entry name" value="hisC"/>
    <property type="match status" value="1"/>
</dbReference>
<feature type="domain" description="Aminotransferase class I/classII large" evidence="8">
    <location>
        <begin position="31"/>
        <end position="359"/>
    </location>
</feature>
<comment type="pathway">
    <text evidence="7">Amino-acid biosynthesis.</text>
</comment>
<reference evidence="9" key="1">
    <citation type="submission" date="2020-05" db="EMBL/GenBank/DDBJ databases">
        <authorList>
            <person name="Chiriac C."/>
            <person name="Salcher M."/>
            <person name="Ghai R."/>
            <person name="Kavagutti S V."/>
        </authorList>
    </citation>
    <scope>NUCLEOTIDE SEQUENCE</scope>
</reference>